<dbReference type="EMBL" id="BTGC01000008">
    <property type="protein sequence ID" value="GMM52582.1"/>
    <property type="molecule type" value="Genomic_DNA"/>
</dbReference>
<evidence type="ECO:0000256" key="4">
    <source>
        <dbReference type="ARBA" id="ARBA00022723"/>
    </source>
</evidence>
<organism evidence="9 10">
    <name type="scientific">Starmerella bacillaris</name>
    <name type="common">Yeast</name>
    <name type="synonym">Candida zemplinina</name>
    <dbReference type="NCBI Taxonomy" id="1247836"/>
    <lineage>
        <taxon>Eukaryota</taxon>
        <taxon>Fungi</taxon>
        <taxon>Dikarya</taxon>
        <taxon>Ascomycota</taxon>
        <taxon>Saccharomycotina</taxon>
        <taxon>Dipodascomycetes</taxon>
        <taxon>Dipodascales</taxon>
        <taxon>Trichomonascaceae</taxon>
        <taxon>Starmerella</taxon>
    </lineage>
</organism>
<feature type="transmembrane region" description="Helical" evidence="8">
    <location>
        <begin position="162"/>
        <end position="182"/>
    </location>
</feature>
<keyword evidence="5 8" id="KW-1133">Transmembrane helix</keyword>
<dbReference type="InterPro" id="IPR000701">
    <property type="entry name" value="SuccDH_FuR_B_TM-su"/>
</dbReference>
<dbReference type="PANTHER" id="PTHR10978">
    <property type="entry name" value="SUCCINATE DEHYDROGENASE CYTOCHROME B560 SUBUNIT"/>
    <property type="match status" value="1"/>
</dbReference>
<dbReference type="PANTHER" id="PTHR10978:SF5">
    <property type="entry name" value="SUCCINATE DEHYDROGENASE CYTOCHROME B560 SUBUNIT, MITOCHONDRIAL"/>
    <property type="match status" value="1"/>
</dbReference>
<evidence type="ECO:0000256" key="6">
    <source>
        <dbReference type="ARBA" id="ARBA00023004"/>
    </source>
</evidence>
<keyword evidence="2" id="KW-0349">Heme</keyword>
<name>A0AAV5RNS5_STABA</name>
<evidence type="ECO:0000256" key="2">
    <source>
        <dbReference type="ARBA" id="ARBA00022617"/>
    </source>
</evidence>
<evidence type="ECO:0000256" key="3">
    <source>
        <dbReference type="ARBA" id="ARBA00022692"/>
    </source>
</evidence>
<keyword evidence="6" id="KW-0408">Iron</keyword>
<dbReference type="GO" id="GO:0006121">
    <property type="term" value="P:mitochondrial electron transport, succinate to ubiquinone"/>
    <property type="evidence" value="ECO:0007669"/>
    <property type="project" value="TreeGrafter"/>
</dbReference>
<dbReference type="GO" id="GO:0009055">
    <property type="term" value="F:electron transfer activity"/>
    <property type="evidence" value="ECO:0007669"/>
    <property type="project" value="InterPro"/>
</dbReference>
<keyword evidence="7 8" id="KW-0472">Membrane</keyword>
<gene>
    <name evidence="9" type="ORF">DASB73_035450</name>
</gene>
<dbReference type="AlphaFoldDB" id="A0AAV5RNS5"/>
<proteinExistence type="predicted"/>
<reference evidence="9 10" key="1">
    <citation type="journal article" date="2023" name="Elife">
        <title>Identification of key yeast species and microbe-microbe interactions impacting larval growth of Drosophila in the wild.</title>
        <authorList>
            <person name="Mure A."/>
            <person name="Sugiura Y."/>
            <person name="Maeda R."/>
            <person name="Honda K."/>
            <person name="Sakurai N."/>
            <person name="Takahashi Y."/>
            <person name="Watada M."/>
            <person name="Katoh T."/>
            <person name="Gotoh A."/>
            <person name="Gotoh Y."/>
            <person name="Taniguchi I."/>
            <person name="Nakamura K."/>
            <person name="Hayashi T."/>
            <person name="Katayama T."/>
            <person name="Uemura T."/>
            <person name="Hattori Y."/>
        </authorList>
    </citation>
    <scope>NUCLEOTIDE SEQUENCE [LARGE SCALE GENOMIC DNA]</scope>
    <source>
        <strain evidence="9 10">SB-73</strain>
    </source>
</reference>
<protein>
    <submittedName>
        <fullName evidence="9">Protein</fullName>
    </submittedName>
</protein>
<dbReference type="NCBIfam" id="TIGR02970">
    <property type="entry name" value="succ_dehyd_cytB"/>
    <property type="match status" value="1"/>
</dbReference>
<keyword evidence="10" id="KW-1185">Reference proteome</keyword>
<dbReference type="Pfam" id="PF01127">
    <property type="entry name" value="Sdh_cyt"/>
    <property type="match status" value="1"/>
</dbReference>
<dbReference type="GO" id="GO:0031966">
    <property type="term" value="C:mitochondrial membrane"/>
    <property type="evidence" value="ECO:0007669"/>
    <property type="project" value="UniProtKB-ARBA"/>
</dbReference>
<dbReference type="GO" id="GO:0006099">
    <property type="term" value="P:tricarboxylic acid cycle"/>
    <property type="evidence" value="ECO:0007669"/>
    <property type="project" value="InterPro"/>
</dbReference>
<dbReference type="CDD" id="cd03499">
    <property type="entry name" value="SQR_TypeC_SdhC"/>
    <property type="match status" value="1"/>
</dbReference>
<accession>A0AAV5RNS5</accession>
<dbReference type="Proteomes" id="UP001362899">
    <property type="component" value="Unassembled WGS sequence"/>
</dbReference>
<dbReference type="Gene3D" id="1.20.1300.10">
    <property type="entry name" value="Fumarate reductase/succinate dehydrogenase, transmembrane subunit"/>
    <property type="match status" value="1"/>
</dbReference>
<feature type="transmembrane region" description="Helical" evidence="8">
    <location>
        <begin position="128"/>
        <end position="150"/>
    </location>
</feature>
<keyword evidence="4" id="KW-0479">Metal-binding</keyword>
<evidence type="ECO:0000256" key="8">
    <source>
        <dbReference type="SAM" id="Phobius"/>
    </source>
</evidence>
<evidence type="ECO:0000256" key="5">
    <source>
        <dbReference type="ARBA" id="ARBA00022989"/>
    </source>
</evidence>
<evidence type="ECO:0000313" key="10">
    <source>
        <dbReference type="Proteomes" id="UP001362899"/>
    </source>
</evidence>
<sequence length="184" mass="20047">MLSRLLGRPLISSVPRSAFSPVRSLLRSNVCASAMMKRLASTERISSSAADDLLVSQRKVRPMSPHLTIYKKQLTFNMSGAHRILGIAMSGTIYCGLIAYAVLPLVGYPFTITDVAAYWSAAPEAIKTAAKLICAFPFTFHMFNGFRHLLWDTGKGLSLKGVYTTGYIVLGLMTLASFGMVFGN</sequence>
<evidence type="ECO:0000256" key="1">
    <source>
        <dbReference type="ARBA" id="ARBA00004370"/>
    </source>
</evidence>
<comment type="caution">
    <text evidence="9">The sequence shown here is derived from an EMBL/GenBank/DDBJ whole genome shotgun (WGS) entry which is preliminary data.</text>
</comment>
<evidence type="ECO:0000256" key="7">
    <source>
        <dbReference type="ARBA" id="ARBA00023136"/>
    </source>
</evidence>
<evidence type="ECO:0000313" key="9">
    <source>
        <dbReference type="EMBL" id="GMM52582.1"/>
    </source>
</evidence>
<dbReference type="InterPro" id="IPR014314">
    <property type="entry name" value="Succ_DH_cytb556"/>
</dbReference>
<keyword evidence="3 8" id="KW-0812">Transmembrane</keyword>
<dbReference type="InterPro" id="IPR034804">
    <property type="entry name" value="SQR/QFR_C/D"/>
</dbReference>
<dbReference type="GO" id="GO:0046872">
    <property type="term" value="F:metal ion binding"/>
    <property type="evidence" value="ECO:0007669"/>
    <property type="project" value="UniProtKB-KW"/>
</dbReference>
<comment type="subcellular location">
    <subcellularLocation>
        <location evidence="1">Membrane</location>
    </subcellularLocation>
</comment>
<dbReference type="SUPFAM" id="SSF81343">
    <property type="entry name" value="Fumarate reductase respiratory complex transmembrane subunits"/>
    <property type="match status" value="1"/>
</dbReference>
<feature type="transmembrane region" description="Helical" evidence="8">
    <location>
        <begin position="84"/>
        <end position="108"/>
    </location>
</feature>